<dbReference type="EMBL" id="JAAXPI010000070">
    <property type="protein sequence ID" value="NKZ08069.1"/>
    <property type="molecule type" value="Genomic_DNA"/>
</dbReference>
<protein>
    <submittedName>
        <fullName evidence="3">DoxX family membrane protein</fullName>
    </submittedName>
</protein>
<sequence length="208" mass="22337">MMSPQHSAHEDRGHREAAQIPDRSVAQTASGHGAVMTPAAARIAAIARMVLGFVFVWAFLDKTFGWGYATDAKKAWIEGGSPTRGFLSTVAVGPLESSFHNWAGDTWADWLFMLGLGAIGLAVVLGIALRPAALAGTVLMAFMWAAEWPPAQHASDGKPTMSTNPIVDYHVVYAVLLIVLAAVYAGNTWGLGRAWARLPVIRSSRWLL</sequence>
<feature type="transmembrane region" description="Helical" evidence="2">
    <location>
        <begin position="39"/>
        <end position="60"/>
    </location>
</feature>
<feature type="transmembrane region" description="Helical" evidence="2">
    <location>
        <begin position="107"/>
        <end position="125"/>
    </location>
</feature>
<keyword evidence="2" id="KW-1133">Transmembrane helix</keyword>
<dbReference type="Proteomes" id="UP000579250">
    <property type="component" value="Unassembled WGS sequence"/>
</dbReference>
<evidence type="ECO:0000256" key="1">
    <source>
        <dbReference type="SAM" id="MobiDB-lite"/>
    </source>
</evidence>
<keyword evidence="2" id="KW-0812">Transmembrane</keyword>
<evidence type="ECO:0000313" key="3">
    <source>
        <dbReference type="EMBL" id="NKZ08069.1"/>
    </source>
</evidence>
<reference evidence="3 4" key="1">
    <citation type="submission" date="2020-04" db="EMBL/GenBank/DDBJ databases">
        <title>MicrobeNet Type strains.</title>
        <authorList>
            <person name="Nicholson A.C."/>
        </authorList>
    </citation>
    <scope>NUCLEOTIDE SEQUENCE [LARGE SCALE GENOMIC DNA]</scope>
    <source>
        <strain evidence="3 4">ATCC BAA-277</strain>
    </source>
</reference>
<dbReference type="AlphaFoldDB" id="A0A846Z4Y1"/>
<feature type="transmembrane region" description="Helical" evidence="2">
    <location>
        <begin position="171"/>
        <end position="192"/>
    </location>
</feature>
<accession>A0A846Z4Y1</accession>
<keyword evidence="2" id="KW-0472">Membrane</keyword>
<proteinExistence type="predicted"/>
<name>A0A846Z4Y1_9ACTN</name>
<evidence type="ECO:0000313" key="4">
    <source>
        <dbReference type="Proteomes" id="UP000579250"/>
    </source>
</evidence>
<comment type="caution">
    <text evidence="3">The sequence shown here is derived from an EMBL/GenBank/DDBJ whole genome shotgun (WGS) entry which is preliminary data.</text>
</comment>
<organism evidence="3 4">
    <name type="scientific">Actinomadura latina</name>
    <dbReference type="NCBI Taxonomy" id="163603"/>
    <lineage>
        <taxon>Bacteria</taxon>
        <taxon>Bacillati</taxon>
        <taxon>Actinomycetota</taxon>
        <taxon>Actinomycetes</taxon>
        <taxon>Streptosporangiales</taxon>
        <taxon>Thermomonosporaceae</taxon>
        <taxon>Actinomadura</taxon>
    </lineage>
</organism>
<evidence type="ECO:0000256" key="2">
    <source>
        <dbReference type="SAM" id="Phobius"/>
    </source>
</evidence>
<gene>
    <name evidence="3" type="ORF">HGB48_30705</name>
</gene>
<feature type="compositionally biased region" description="Basic and acidic residues" evidence="1">
    <location>
        <begin position="7"/>
        <end position="17"/>
    </location>
</feature>
<keyword evidence="4" id="KW-1185">Reference proteome</keyword>
<feature type="region of interest" description="Disordered" evidence="1">
    <location>
        <begin position="1"/>
        <end position="20"/>
    </location>
</feature>